<name>A0ABP9V1R7_9BACT</name>
<dbReference type="PANTHER" id="PTHR34217">
    <property type="entry name" value="METAL-DEPENDENT CARBOXYPEPTIDASE"/>
    <property type="match status" value="1"/>
</dbReference>
<sequence>MSDAYNSLVALNQEITLIGTTASTLGWDQETYMPDGAIAHRSKQLAYLSGKAHELRTSDQYRSLLESCEDETHLNPTIAANIREWRHHFDRATKLPKELVERNSETTSLAKPAWAKARKDNNFAEFAPHLHKLLDLAREKAELWGYEDEKYDALLSGYERGAKTSDIAAIFDQFQPGITQLAKEAVEKCQANPARTIDGNFPVEQQQILNREVAESIGFDFNNGRIDTTTHPFCTTLGPQDVRLTTRYYPNDFTASLFGVMHETGHGLYEQGLPASEFGLPSGNSVSLGIHESQSLLWEAHVGRSRSFWNRWFPRAQELFDDLKDWSLEEFLYSINQAKYSFIRVDADEATYDLHILLRFNLERRLLNGDITVEEVPDAWNALFQEMFGLTPPSDTKGCLQDIHWSMGGLGYFPTYTMGNLNASQLFNAAIKDSSIKTAYEAADFKPLLDWMRREIHSKGSTLLPQDLMKAASGEHTNPEYHLAHLKKRFIDRA</sequence>
<gene>
    <name evidence="2" type="ORF">Rhal01_01417</name>
</gene>
<dbReference type="PROSITE" id="PS52034">
    <property type="entry name" value="PEPTIDASE_M32"/>
    <property type="match status" value="1"/>
</dbReference>
<evidence type="ECO:0000313" key="3">
    <source>
        <dbReference type="Proteomes" id="UP001424741"/>
    </source>
</evidence>
<keyword evidence="1" id="KW-0482">Metalloprotease</keyword>
<dbReference type="EC" id="3.4.17.19" evidence="1"/>
<dbReference type="SUPFAM" id="SSF55486">
    <property type="entry name" value="Metalloproteases ('zincins'), catalytic domain"/>
    <property type="match status" value="1"/>
</dbReference>
<keyword evidence="1 2" id="KW-0121">Carboxypeptidase</keyword>
<dbReference type="PANTHER" id="PTHR34217:SF1">
    <property type="entry name" value="CARBOXYPEPTIDASE 1"/>
    <property type="match status" value="1"/>
</dbReference>
<dbReference type="CDD" id="cd06460">
    <property type="entry name" value="M32_Taq"/>
    <property type="match status" value="1"/>
</dbReference>
<keyword evidence="1" id="KW-0479">Metal-binding</keyword>
<protein>
    <recommendedName>
        <fullName evidence="1">Metal-dependent carboxypeptidase</fullName>
        <ecNumber evidence="1">3.4.17.19</ecNumber>
    </recommendedName>
</protein>
<keyword evidence="3" id="KW-1185">Reference proteome</keyword>
<keyword evidence="1" id="KW-0378">Hydrolase</keyword>
<dbReference type="RefSeq" id="WP_346188076.1">
    <property type="nucleotide sequence ID" value="NZ_BAABRL010000003.1"/>
</dbReference>
<keyword evidence="1" id="KW-0645">Protease</keyword>
<dbReference type="Proteomes" id="UP001424741">
    <property type="component" value="Unassembled WGS sequence"/>
</dbReference>
<dbReference type="Pfam" id="PF02074">
    <property type="entry name" value="Peptidase_M32"/>
    <property type="match status" value="1"/>
</dbReference>
<dbReference type="Gene3D" id="1.10.1370.30">
    <property type="match status" value="1"/>
</dbReference>
<dbReference type="GO" id="GO:0004180">
    <property type="term" value="F:carboxypeptidase activity"/>
    <property type="evidence" value="ECO:0007669"/>
    <property type="project" value="UniProtKB-KW"/>
</dbReference>
<evidence type="ECO:0000256" key="1">
    <source>
        <dbReference type="PIRNR" id="PIRNR006615"/>
    </source>
</evidence>
<dbReference type="PIRSF" id="PIRSF006615">
    <property type="entry name" value="Zn_crbxpep_Taq"/>
    <property type="match status" value="1"/>
</dbReference>
<accession>A0ABP9V1R7</accession>
<comment type="similarity">
    <text evidence="1">Belongs to the peptidase M32 family.</text>
</comment>
<dbReference type="InterPro" id="IPR001333">
    <property type="entry name" value="Peptidase_M32_Taq"/>
</dbReference>
<proteinExistence type="inferred from homology"/>
<comment type="catalytic activity">
    <reaction evidence="1">
        <text>Release of a C-terminal amino acid with broad specificity, except for -Pro.</text>
        <dbReference type="EC" id="3.4.17.19"/>
    </reaction>
</comment>
<dbReference type="PRINTS" id="PR00998">
    <property type="entry name" value="CRBOXYPTASET"/>
</dbReference>
<dbReference type="EMBL" id="BAABRL010000003">
    <property type="protein sequence ID" value="GAA5495242.1"/>
    <property type="molecule type" value="Genomic_DNA"/>
</dbReference>
<comment type="function">
    <text evidence="1">Broad specificity carboxypetidase that releases amino acids sequentially from the C-terminus, including neutral, aromatic, polar and basic residues.</text>
</comment>
<evidence type="ECO:0000313" key="2">
    <source>
        <dbReference type="EMBL" id="GAA5495242.1"/>
    </source>
</evidence>
<organism evidence="2 3">
    <name type="scientific">Rubritalea halochordaticola</name>
    <dbReference type="NCBI Taxonomy" id="714537"/>
    <lineage>
        <taxon>Bacteria</taxon>
        <taxon>Pseudomonadati</taxon>
        <taxon>Verrucomicrobiota</taxon>
        <taxon>Verrucomicrobiia</taxon>
        <taxon>Verrucomicrobiales</taxon>
        <taxon>Rubritaleaceae</taxon>
        <taxon>Rubritalea</taxon>
    </lineage>
</organism>
<comment type="caution">
    <text evidence="2">The sequence shown here is derived from an EMBL/GenBank/DDBJ whole genome shotgun (WGS) entry which is preliminary data.</text>
</comment>
<reference evidence="2 3" key="1">
    <citation type="submission" date="2024-02" db="EMBL/GenBank/DDBJ databases">
        <title>Rubritalea halochordaticola NBRC 107102.</title>
        <authorList>
            <person name="Ichikawa N."/>
            <person name="Katano-Makiyama Y."/>
            <person name="Hidaka K."/>
        </authorList>
    </citation>
    <scope>NUCLEOTIDE SEQUENCE [LARGE SCALE GENOMIC DNA]</scope>
    <source>
        <strain evidence="2 3">NBRC 107102</strain>
    </source>
</reference>